<dbReference type="Proteomes" id="UP000325030">
    <property type="component" value="Chromosome"/>
</dbReference>
<dbReference type="Proteomes" id="UP000322983">
    <property type="component" value="Chromosome"/>
</dbReference>
<evidence type="ECO:0000256" key="5">
    <source>
        <dbReference type="HAMAP-Rule" id="MF_00810"/>
    </source>
</evidence>
<dbReference type="AlphaFoldDB" id="A0A510DVY0"/>
<evidence type="ECO:0000313" key="8">
    <source>
        <dbReference type="Proteomes" id="UP000322983"/>
    </source>
</evidence>
<dbReference type="STRING" id="1294262.GCA_001316085_00324"/>
<dbReference type="InterPro" id="IPR001515">
    <property type="entry name" value="Ribosomal_eL32"/>
</dbReference>
<dbReference type="SUPFAM" id="SSF52042">
    <property type="entry name" value="Ribosomal protein L32e"/>
    <property type="match status" value="1"/>
</dbReference>
<reference evidence="6 8" key="2">
    <citation type="journal article" date="2020" name="Int. J. Syst. Evol. Microbiol.">
        <title>Sulfuracidifex tepidarius gen. nov., sp. nov. and transfer of Sulfolobus metallicus Huber and Stetter 1992 to the genus Sulfuracidifex as Sulfuracidifex metallicus comb. nov.</title>
        <authorList>
            <person name="Itoh T."/>
            <person name="Miura T."/>
            <person name="Sakai H.D."/>
            <person name="Kato S."/>
            <person name="Ohkuma M."/>
            <person name="Takashina T."/>
        </authorList>
    </citation>
    <scope>NUCLEOTIDE SEQUENCE [LARGE SCALE GENOMIC DNA]</scope>
    <source>
        <strain evidence="6 8">IC-006</strain>
        <strain evidence="7">IC-007</strain>
    </source>
</reference>
<name>A0A510DVY0_9CREN</name>
<dbReference type="GO" id="GO:0006412">
    <property type="term" value="P:translation"/>
    <property type="evidence" value="ECO:0007669"/>
    <property type="project" value="UniProtKB-UniRule"/>
</dbReference>
<dbReference type="EMBL" id="AP018930">
    <property type="protein sequence ID" value="BBG27144.1"/>
    <property type="molecule type" value="Genomic_DNA"/>
</dbReference>
<dbReference type="PANTHER" id="PTHR23413:SF1">
    <property type="entry name" value="RIBOSOMAL PROTEIN L32"/>
    <property type="match status" value="1"/>
</dbReference>
<evidence type="ECO:0000256" key="1">
    <source>
        <dbReference type="ARBA" id="ARBA00008431"/>
    </source>
</evidence>
<accession>A0A510DVY0</accession>
<dbReference type="SMART" id="SM01393">
    <property type="entry name" value="Ribosomal_L32e"/>
    <property type="match status" value="1"/>
</dbReference>
<dbReference type="NCBIfam" id="NF006332">
    <property type="entry name" value="PRK08562.1"/>
    <property type="match status" value="1"/>
</dbReference>
<protein>
    <recommendedName>
        <fullName evidence="4 5">Large ribosomal subunit protein eL32</fullName>
    </recommendedName>
</protein>
<dbReference type="GeneID" id="41718012"/>
<evidence type="ECO:0000313" key="6">
    <source>
        <dbReference type="EMBL" id="BBG24386.1"/>
    </source>
</evidence>
<dbReference type="OrthoDB" id="372100at2157"/>
<evidence type="ECO:0000256" key="4">
    <source>
        <dbReference type="ARBA" id="ARBA00035229"/>
    </source>
</evidence>
<dbReference type="RefSeq" id="WP_054844962.1">
    <property type="nucleotide sequence ID" value="NZ_AP018929.1"/>
</dbReference>
<dbReference type="CDD" id="cd00513">
    <property type="entry name" value="Ribosomal_L32_L32e"/>
    <property type="match status" value="1"/>
</dbReference>
<reference evidence="9" key="1">
    <citation type="submission" date="2018-09" db="EMBL/GenBank/DDBJ databases">
        <title>Complete Genome Sequencing of Sulfolobus sp. JCM 16834.</title>
        <authorList>
            <person name="Kato S."/>
            <person name="Itoh T."/>
            <person name="Ohkuma M."/>
        </authorList>
    </citation>
    <scope>NUCLEOTIDE SEQUENCE [LARGE SCALE GENOMIC DNA]</scope>
    <source>
        <strain evidence="9">IC-007</strain>
    </source>
</reference>
<gene>
    <name evidence="5" type="primary">rpl32e</name>
    <name evidence="6" type="ORF">IC006_1698</name>
    <name evidence="7" type="ORF">IC007_1676</name>
</gene>
<dbReference type="GO" id="GO:0003735">
    <property type="term" value="F:structural constituent of ribosome"/>
    <property type="evidence" value="ECO:0007669"/>
    <property type="project" value="InterPro"/>
</dbReference>
<comment type="similarity">
    <text evidence="1 5">Belongs to the eukaryotic ribosomal protein eL32 family.</text>
</comment>
<proteinExistence type="inferred from homology"/>
<evidence type="ECO:0000313" key="7">
    <source>
        <dbReference type="EMBL" id="BBG27144.1"/>
    </source>
</evidence>
<evidence type="ECO:0000313" key="9">
    <source>
        <dbReference type="Proteomes" id="UP000325030"/>
    </source>
</evidence>
<organism evidence="6 8">
    <name type="scientific">Sulfuracidifex tepidarius</name>
    <dbReference type="NCBI Taxonomy" id="1294262"/>
    <lineage>
        <taxon>Archaea</taxon>
        <taxon>Thermoproteota</taxon>
        <taxon>Thermoprotei</taxon>
        <taxon>Sulfolobales</taxon>
        <taxon>Sulfolobaceae</taxon>
        <taxon>Sulfuracidifex</taxon>
    </lineage>
</organism>
<dbReference type="PROSITE" id="PS00580">
    <property type="entry name" value="RIBOSOMAL_L32E"/>
    <property type="match status" value="1"/>
</dbReference>
<dbReference type="InterPro" id="IPR023654">
    <property type="entry name" value="Ribosomal_eL32_arc"/>
</dbReference>
<dbReference type="EMBL" id="AP018929">
    <property type="protein sequence ID" value="BBG24386.1"/>
    <property type="molecule type" value="Genomic_DNA"/>
</dbReference>
<evidence type="ECO:0000256" key="2">
    <source>
        <dbReference type="ARBA" id="ARBA00022980"/>
    </source>
</evidence>
<accession>A0A510E3Q4</accession>
<evidence type="ECO:0000256" key="3">
    <source>
        <dbReference type="ARBA" id="ARBA00023274"/>
    </source>
</evidence>
<dbReference type="GO" id="GO:0022625">
    <property type="term" value="C:cytosolic large ribosomal subunit"/>
    <property type="evidence" value="ECO:0007669"/>
    <property type="project" value="TreeGrafter"/>
</dbReference>
<keyword evidence="3 5" id="KW-0687">Ribonucleoprotein</keyword>
<dbReference type="KEGG" id="step:IC006_1698"/>
<dbReference type="HAMAP" id="MF_00810">
    <property type="entry name" value="Ribosomal_eL32"/>
    <property type="match status" value="1"/>
</dbReference>
<dbReference type="InterPro" id="IPR036351">
    <property type="entry name" value="Ribosomal_eL32_sf"/>
</dbReference>
<dbReference type="PANTHER" id="PTHR23413">
    <property type="entry name" value="60S RIBOSOMAL PROTEIN L32 AND DNA-DIRECTED RNA POLYMERASE II, SUBUNIT N"/>
    <property type="match status" value="1"/>
</dbReference>
<keyword evidence="8" id="KW-1185">Reference proteome</keyword>
<sequence length="136" mass="15752">MQSKVLSLKRKTQRIMSKSRSKIPDFVRYDADKYFRLERQESWRRPRGRDNKSRLKIRGFPFIAQPGYRKPKSVRYLHPSALHPVVVNNVKELEALEPRSSEVIAIIAGSVGLKKRLEIIKRAKELGIRLSNGGDL</sequence>
<dbReference type="Pfam" id="PF01655">
    <property type="entry name" value="Ribosomal_L32e"/>
    <property type="match status" value="1"/>
</dbReference>
<keyword evidence="2 5" id="KW-0689">Ribosomal protein</keyword>
<dbReference type="InterPro" id="IPR018263">
    <property type="entry name" value="Ribosomal_eL32_CS"/>
</dbReference>